<dbReference type="UniPathway" id="UPA00060">
    <property type="reaction ID" value="UER00138"/>
</dbReference>
<keyword evidence="6" id="KW-0547">Nucleotide-binding</keyword>
<evidence type="ECO:0000256" key="6">
    <source>
        <dbReference type="ARBA" id="ARBA00022741"/>
    </source>
</evidence>
<keyword evidence="7 16" id="KW-0418">Kinase</keyword>
<keyword evidence="8" id="KW-0067">ATP-binding</keyword>
<dbReference type="GO" id="GO:0046872">
    <property type="term" value="F:metal ion binding"/>
    <property type="evidence" value="ECO:0007669"/>
    <property type="project" value="UniProtKB-KW"/>
</dbReference>
<dbReference type="GO" id="GO:0008902">
    <property type="term" value="F:hydroxymethylpyrimidine kinase activity"/>
    <property type="evidence" value="ECO:0007669"/>
    <property type="project" value="TreeGrafter"/>
</dbReference>
<dbReference type="GO" id="GO:0008972">
    <property type="term" value="F:phosphomethylpyrimidine kinase activity"/>
    <property type="evidence" value="ECO:0007669"/>
    <property type="project" value="InterPro"/>
</dbReference>
<evidence type="ECO:0000256" key="7">
    <source>
        <dbReference type="ARBA" id="ARBA00022777"/>
    </source>
</evidence>
<evidence type="ECO:0000256" key="1">
    <source>
        <dbReference type="ARBA" id="ARBA00003848"/>
    </source>
</evidence>
<dbReference type="GO" id="GO:0005524">
    <property type="term" value="F:ATP binding"/>
    <property type="evidence" value="ECO:0007669"/>
    <property type="project" value="UniProtKB-KW"/>
</dbReference>
<dbReference type="SUPFAM" id="SSF53613">
    <property type="entry name" value="Ribokinase-like"/>
    <property type="match status" value="1"/>
</dbReference>
<evidence type="ECO:0000256" key="9">
    <source>
        <dbReference type="ARBA" id="ARBA00022842"/>
    </source>
</evidence>
<dbReference type="InterPro" id="IPR004399">
    <property type="entry name" value="HMP/HMP-P_kinase_dom"/>
</dbReference>
<dbReference type="OrthoDB" id="34166at2"/>
<gene>
    <name evidence="16" type="ORF">CJ198_01620</name>
</gene>
<comment type="caution">
    <text evidence="16">The sequence shown here is derived from an EMBL/GenBank/DDBJ whole genome shotgun (WGS) entry which is preliminary data.</text>
</comment>
<dbReference type="Proteomes" id="UP000235703">
    <property type="component" value="Unassembled WGS sequence"/>
</dbReference>
<dbReference type="GO" id="GO:0009228">
    <property type="term" value="P:thiamine biosynthetic process"/>
    <property type="evidence" value="ECO:0007669"/>
    <property type="project" value="InterPro"/>
</dbReference>
<dbReference type="Pfam" id="PF08543">
    <property type="entry name" value="Phos_pyr_kin"/>
    <property type="match status" value="1"/>
</dbReference>
<dbReference type="InterPro" id="IPR029056">
    <property type="entry name" value="Ribokinase-like"/>
</dbReference>
<keyword evidence="9" id="KW-0460">Magnesium</keyword>
<comment type="similarity">
    <text evidence="2">Belongs to the ThiD family.</text>
</comment>
<dbReference type="RefSeq" id="WP_102160147.1">
    <property type="nucleotide sequence ID" value="NZ_PNFZ01000001.1"/>
</dbReference>
<evidence type="ECO:0000256" key="8">
    <source>
        <dbReference type="ARBA" id="ARBA00022840"/>
    </source>
</evidence>
<dbReference type="GO" id="GO:0008478">
    <property type="term" value="F:pyridoxal kinase activity"/>
    <property type="evidence" value="ECO:0007669"/>
    <property type="project" value="UniProtKB-EC"/>
</dbReference>
<evidence type="ECO:0000256" key="11">
    <source>
        <dbReference type="ARBA" id="ARBA00042348"/>
    </source>
</evidence>
<dbReference type="InterPro" id="IPR013749">
    <property type="entry name" value="PM/HMP-P_kinase-1"/>
</dbReference>
<evidence type="ECO:0000313" key="16">
    <source>
        <dbReference type="EMBL" id="PMB99261.1"/>
    </source>
</evidence>
<comment type="function">
    <text evidence="1">Catalyzes the phosphorylation of hydroxymethylpyrimidine phosphate (HMP-P) to HMP-PP, and of HMP to HMP-P.</text>
</comment>
<evidence type="ECO:0000256" key="5">
    <source>
        <dbReference type="ARBA" id="ARBA00022723"/>
    </source>
</evidence>
<proteinExistence type="inferred from homology"/>
<evidence type="ECO:0000256" key="2">
    <source>
        <dbReference type="ARBA" id="ARBA00009879"/>
    </source>
</evidence>
<name>A0A2N6PKQ8_9MICO</name>
<dbReference type="GO" id="GO:0005829">
    <property type="term" value="C:cytosol"/>
    <property type="evidence" value="ECO:0007669"/>
    <property type="project" value="TreeGrafter"/>
</dbReference>
<dbReference type="PANTHER" id="PTHR20858:SF19">
    <property type="entry name" value="PYRIDOXINE KINASE"/>
    <property type="match status" value="1"/>
</dbReference>
<evidence type="ECO:0000259" key="15">
    <source>
        <dbReference type="Pfam" id="PF08543"/>
    </source>
</evidence>
<organism evidence="16 17">
    <name type="scientific">Brevibacterium luteolum</name>
    <dbReference type="NCBI Taxonomy" id="199591"/>
    <lineage>
        <taxon>Bacteria</taxon>
        <taxon>Bacillati</taxon>
        <taxon>Actinomycetota</taxon>
        <taxon>Actinomycetes</taxon>
        <taxon>Micrococcales</taxon>
        <taxon>Brevibacteriaceae</taxon>
        <taxon>Brevibacterium</taxon>
    </lineage>
</organism>
<reference evidence="16 17" key="1">
    <citation type="submission" date="2017-09" db="EMBL/GenBank/DDBJ databases">
        <title>Bacterial strain isolated from the female urinary microbiota.</title>
        <authorList>
            <person name="Thomas-White K."/>
            <person name="Kumar N."/>
            <person name="Forster S."/>
            <person name="Putonti C."/>
            <person name="Lawley T."/>
            <person name="Wolfe A.J."/>
        </authorList>
    </citation>
    <scope>NUCLEOTIDE SEQUENCE [LARGE SCALE GENOMIC DNA]</scope>
    <source>
        <strain evidence="16 17">UMB0680</strain>
    </source>
</reference>
<dbReference type="Gene3D" id="3.40.1190.20">
    <property type="match status" value="1"/>
</dbReference>
<feature type="domain" description="Pyridoxamine kinase/Phosphomethylpyrimidine kinase" evidence="15">
    <location>
        <begin position="13"/>
        <end position="255"/>
    </location>
</feature>
<evidence type="ECO:0000256" key="12">
    <source>
        <dbReference type="ARBA" id="ARBA00042396"/>
    </source>
</evidence>
<evidence type="ECO:0000256" key="10">
    <source>
        <dbReference type="ARBA" id="ARBA00042307"/>
    </source>
</evidence>
<accession>A0A2N6PKQ8</accession>
<sequence length="275" mass="28534">MTAPRGLTVAGLDVSGGAGLGADMKMFEEYGVFSAAVITCVVTFDPDNGFYHSAEFQDADFIRQQLDSTLAIHDYDVIKSGMVGSVDSALVLADRLKNNHLPYVFDPVLVCKGTGSMVDLKDLFIENLVPLATVITPNLEEAATLVGAAELTNVDEMAEAAKAIHAMGADNVVVKGGARLDSDEAVDVLYDGETLTTFSSRKITNDLVNGAGCSFAAAIAAGLATGLSVPEAVRKSKETVAHGIAAAVANATGVGSLLHPAARCCPHEGIVVEQH</sequence>
<evidence type="ECO:0000256" key="4">
    <source>
        <dbReference type="ARBA" id="ARBA00022679"/>
    </source>
</evidence>
<dbReference type="PANTHER" id="PTHR20858">
    <property type="entry name" value="PHOSPHOMETHYLPYRIMIDINE KINASE"/>
    <property type="match status" value="1"/>
</dbReference>
<protein>
    <recommendedName>
        <fullName evidence="3">pyridoxal kinase</fullName>
        <ecNumber evidence="3">2.7.1.35</ecNumber>
    </recommendedName>
    <alternativeName>
        <fullName evidence="11">PN/PL/PM kinase</fullName>
    </alternativeName>
    <alternativeName>
        <fullName evidence="12">Pyridoxal kinase</fullName>
    </alternativeName>
    <alternativeName>
        <fullName evidence="10">Pyridoxamine kinase</fullName>
    </alternativeName>
    <alternativeName>
        <fullName evidence="13">Vitamin B6 kinase</fullName>
    </alternativeName>
</protein>
<evidence type="ECO:0000256" key="3">
    <source>
        <dbReference type="ARBA" id="ARBA00012104"/>
    </source>
</evidence>
<dbReference type="EC" id="2.7.1.35" evidence="3"/>
<evidence type="ECO:0000313" key="17">
    <source>
        <dbReference type="Proteomes" id="UP000235703"/>
    </source>
</evidence>
<evidence type="ECO:0000256" key="14">
    <source>
        <dbReference type="ARBA" id="ARBA00049293"/>
    </source>
</evidence>
<dbReference type="CDD" id="cd01169">
    <property type="entry name" value="HMPP_kinase"/>
    <property type="match status" value="1"/>
</dbReference>
<dbReference type="EMBL" id="PNFZ01000001">
    <property type="protein sequence ID" value="PMB99261.1"/>
    <property type="molecule type" value="Genomic_DNA"/>
</dbReference>
<dbReference type="GO" id="GO:0009229">
    <property type="term" value="P:thiamine diphosphate biosynthetic process"/>
    <property type="evidence" value="ECO:0007669"/>
    <property type="project" value="UniProtKB-UniPathway"/>
</dbReference>
<dbReference type="AlphaFoldDB" id="A0A2N6PKQ8"/>
<evidence type="ECO:0000256" key="13">
    <source>
        <dbReference type="ARBA" id="ARBA00042531"/>
    </source>
</evidence>
<keyword evidence="17" id="KW-1185">Reference proteome</keyword>
<keyword evidence="5" id="KW-0479">Metal-binding</keyword>
<comment type="catalytic activity">
    <reaction evidence="14">
        <text>pyridoxal + ATP = pyridoxal 5'-phosphate + ADP + H(+)</text>
        <dbReference type="Rhea" id="RHEA:10224"/>
        <dbReference type="ChEBI" id="CHEBI:15378"/>
        <dbReference type="ChEBI" id="CHEBI:17310"/>
        <dbReference type="ChEBI" id="CHEBI:30616"/>
        <dbReference type="ChEBI" id="CHEBI:456216"/>
        <dbReference type="ChEBI" id="CHEBI:597326"/>
        <dbReference type="EC" id="2.7.1.35"/>
    </reaction>
</comment>
<keyword evidence="4" id="KW-0808">Transferase</keyword>